<dbReference type="Proteomes" id="UP000249915">
    <property type="component" value="Unassembled WGS sequence"/>
</dbReference>
<accession>A0A2V4AQK1</accession>
<keyword evidence="1" id="KW-0812">Transmembrane</keyword>
<evidence type="ECO:0000313" key="4">
    <source>
        <dbReference type="EMBL" id="PXY22892.1"/>
    </source>
</evidence>
<comment type="caution">
    <text evidence="4">The sequence shown here is derived from an EMBL/GenBank/DDBJ whole genome shotgun (WGS) entry which is preliminary data.</text>
</comment>
<dbReference type="AlphaFoldDB" id="A0A2V4AQK1"/>
<dbReference type="InterPro" id="IPR027787">
    <property type="entry name" value="Alpha/beta-hydrolase_catalytic"/>
</dbReference>
<name>A0A2V4AQK1_9PSEU</name>
<evidence type="ECO:0000313" key="5">
    <source>
        <dbReference type="Proteomes" id="UP000249915"/>
    </source>
</evidence>
<feature type="transmembrane region" description="Helical" evidence="1">
    <location>
        <begin position="7"/>
        <end position="26"/>
    </location>
</feature>
<keyword evidence="5" id="KW-1185">Reference proteome</keyword>
<evidence type="ECO:0000256" key="1">
    <source>
        <dbReference type="SAM" id="Phobius"/>
    </source>
</evidence>
<feature type="domain" description="Alpha/beta-hydrolase N-terminal" evidence="3">
    <location>
        <begin position="21"/>
        <end position="227"/>
    </location>
</feature>
<organism evidence="4 5">
    <name type="scientific">Prauserella muralis</name>
    <dbReference type="NCBI Taxonomy" id="588067"/>
    <lineage>
        <taxon>Bacteria</taxon>
        <taxon>Bacillati</taxon>
        <taxon>Actinomycetota</taxon>
        <taxon>Actinomycetes</taxon>
        <taxon>Pseudonocardiales</taxon>
        <taxon>Pseudonocardiaceae</taxon>
        <taxon>Prauserella</taxon>
    </lineage>
</organism>
<sequence>MREHVDFLGAVFGLCFYCVSLTPSLLPRPWLLQGLISGLAVGIGYLLGVCLGAVGRRLWRRRADARLGELAWRMLGYTAGPLLASFAYLGAVWQRELSALMGLPVPATLPYLAVPLIAVVIFLELLAVARVRGRAARRFGRVLARRLRPVTARRTAAIAVTILVALVQLTVGYGLLAVANDNFRTSNHLTPEGVTRPVAAERSGSPASLVPWESLGRDGRAFIASGPAAADLARFSGRPASTPVRVYAGLESAPSIRDAAALAVRELERTGAFSREVLAVVTSTGTGWVDDEFLTALEYLYNGDTAVATIQYSYLPSWLSFVLDGSQARTAGRELFEQVRARWSRVPPAERPRLLVFGESLGAYGAEAAFRDLTDMRARTDGVLLVGPPHNSPIWHELVRGRDPGSPEALPVYGGGAAVRFAHRAADLGRPAGPWMWPRVLYLQRASDPVVWWSPDLLVGKPTWITERGAQPADGGLRWYPFITFAQLTADLGLANDMPSGFGHRYREMAVTAWLAIAPPPGWTGDDTARLEALLRERR</sequence>
<feature type="transmembrane region" description="Helical" evidence="1">
    <location>
        <begin position="74"/>
        <end position="91"/>
    </location>
</feature>
<protein>
    <recommendedName>
        <fullName evidence="6">Alpha/beta-hydrolase family protein</fullName>
    </recommendedName>
</protein>
<dbReference type="EMBL" id="MASW01000005">
    <property type="protein sequence ID" value="PXY22892.1"/>
    <property type="molecule type" value="Genomic_DNA"/>
</dbReference>
<reference evidence="4 5" key="1">
    <citation type="submission" date="2016-07" db="EMBL/GenBank/DDBJ databases">
        <title>Draft genome sequence of Prauserella muralis DSM 45305, isolated from a mould-covered wall in an indoor environment.</title>
        <authorList>
            <person name="Ruckert C."/>
            <person name="Albersmeier A."/>
            <person name="Jiang C.-L."/>
            <person name="Jiang Y."/>
            <person name="Kalinowski J."/>
            <person name="Schneider O."/>
            <person name="Winkler A."/>
            <person name="Zotchev S.B."/>
        </authorList>
    </citation>
    <scope>NUCLEOTIDE SEQUENCE [LARGE SCALE GENOMIC DNA]</scope>
    <source>
        <strain evidence="4 5">DSM 45305</strain>
    </source>
</reference>
<gene>
    <name evidence="4" type="ORF">BAY60_20020</name>
</gene>
<evidence type="ECO:0000259" key="3">
    <source>
        <dbReference type="Pfam" id="PF15420"/>
    </source>
</evidence>
<proteinExistence type="predicted"/>
<feature type="transmembrane region" description="Helical" evidence="1">
    <location>
        <begin position="155"/>
        <end position="176"/>
    </location>
</feature>
<dbReference type="SUPFAM" id="SSF53474">
    <property type="entry name" value="alpha/beta-Hydrolases"/>
    <property type="match status" value="1"/>
</dbReference>
<evidence type="ECO:0008006" key="6">
    <source>
        <dbReference type="Google" id="ProtNLM"/>
    </source>
</evidence>
<feature type="transmembrane region" description="Helical" evidence="1">
    <location>
        <begin position="111"/>
        <end position="131"/>
    </location>
</feature>
<feature type="transmembrane region" description="Helical" evidence="1">
    <location>
        <begin position="32"/>
        <end position="54"/>
    </location>
</feature>
<dbReference type="Pfam" id="PF15420">
    <property type="entry name" value="Abhydrolase_9_N"/>
    <property type="match status" value="1"/>
</dbReference>
<keyword evidence="1" id="KW-0472">Membrane</keyword>
<dbReference type="InterPro" id="IPR027788">
    <property type="entry name" value="Alpha/beta-hydrolase_N_dom"/>
</dbReference>
<keyword evidence="1" id="KW-1133">Transmembrane helix</keyword>
<dbReference type="InterPro" id="IPR029058">
    <property type="entry name" value="AB_hydrolase_fold"/>
</dbReference>
<feature type="domain" description="Alpha/beta-hydrolase catalytic" evidence="2">
    <location>
        <begin position="244"/>
        <end position="531"/>
    </location>
</feature>
<evidence type="ECO:0000259" key="2">
    <source>
        <dbReference type="Pfam" id="PF10081"/>
    </source>
</evidence>
<dbReference type="Pfam" id="PF10081">
    <property type="entry name" value="Abhydrolase_9"/>
    <property type="match status" value="1"/>
</dbReference>